<keyword evidence="6 8" id="KW-0539">Nucleus</keyword>
<dbReference type="AlphaFoldDB" id="A0AAN7JNA0"/>
<comment type="similarity">
    <text evidence="2">Belongs to the CONSTANS family.</text>
</comment>
<dbReference type="Pfam" id="PF06203">
    <property type="entry name" value="CCT"/>
    <property type="match status" value="1"/>
</dbReference>
<name>A0AAN7JNA0_9MYRT</name>
<evidence type="ECO:0000313" key="11">
    <source>
        <dbReference type="EMBL" id="KAK4750474.1"/>
    </source>
</evidence>
<dbReference type="InterPro" id="IPR000315">
    <property type="entry name" value="Znf_B-box"/>
</dbReference>
<dbReference type="GO" id="GO:0005634">
    <property type="term" value="C:nucleus"/>
    <property type="evidence" value="ECO:0007669"/>
    <property type="project" value="UniProtKB-SubCell"/>
</dbReference>
<evidence type="ECO:0000256" key="7">
    <source>
        <dbReference type="PROSITE-ProRule" id="PRU00024"/>
    </source>
</evidence>
<evidence type="ECO:0000259" key="10">
    <source>
        <dbReference type="PROSITE" id="PS51017"/>
    </source>
</evidence>
<dbReference type="PROSITE" id="PS50119">
    <property type="entry name" value="ZF_BBOX"/>
    <property type="match status" value="2"/>
</dbReference>
<dbReference type="PROSITE" id="PS51017">
    <property type="entry name" value="CCT"/>
    <property type="match status" value="1"/>
</dbReference>
<comment type="subcellular location">
    <subcellularLocation>
        <location evidence="1 8">Nucleus</location>
    </subcellularLocation>
</comment>
<dbReference type="InterPro" id="IPR010402">
    <property type="entry name" value="CCT_domain"/>
</dbReference>
<dbReference type="GO" id="GO:0003700">
    <property type="term" value="F:DNA-binding transcription factor activity"/>
    <property type="evidence" value="ECO:0007669"/>
    <property type="project" value="TreeGrafter"/>
</dbReference>
<evidence type="ECO:0000256" key="5">
    <source>
        <dbReference type="ARBA" id="ARBA00022833"/>
    </source>
</evidence>
<comment type="caution">
    <text evidence="11">The sequence shown here is derived from an EMBL/GenBank/DDBJ whole genome shotgun (WGS) entry which is preliminary data.</text>
</comment>
<organism evidence="11 12">
    <name type="scientific">Trapa incisa</name>
    <dbReference type="NCBI Taxonomy" id="236973"/>
    <lineage>
        <taxon>Eukaryota</taxon>
        <taxon>Viridiplantae</taxon>
        <taxon>Streptophyta</taxon>
        <taxon>Embryophyta</taxon>
        <taxon>Tracheophyta</taxon>
        <taxon>Spermatophyta</taxon>
        <taxon>Magnoliopsida</taxon>
        <taxon>eudicotyledons</taxon>
        <taxon>Gunneridae</taxon>
        <taxon>Pentapetalae</taxon>
        <taxon>rosids</taxon>
        <taxon>malvids</taxon>
        <taxon>Myrtales</taxon>
        <taxon>Lythraceae</taxon>
        <taxon>Trapa</taxon>
    </lineage>
</organism>
<protein>
    <submittedName>
        <fullName evidence="11">Uncharacterized protein</fullName>
    </submittedName>
</protein>
<evidence type="ECO:0000256" key="4">
    <source>
        <dbReference type="ARBA" id="ARBA00022771"/>
    </source>
</evidence>
<dbReference type="GO" id="GO:0008270">
    <property type="term" value="F:zinc ion binding"/>
    <property type="evidence" value="ECO:0007669"/>
    <property type="project" value="UniProtKB-KW"/>
</dbReference>
<dbReference type="EMBL" id="JAXIOK010000017">
    <property type="protein sequence ID" value="KAK4750474.1"/>
    <property type="molecule type" value="Genomic_DNA"/>
</dbReference>
<sequence length="308" mass="35026">MEMNFPGINSSSSRACDLCKAGACTFYCHDHLAYLCILCDQQVHSTGPQQHKRVWVCNSCEKAPADLICEADAAFLCKSCDDEIHSANMLAQRHVRVPVRSVPCVSSDPEQEDQLFDFGTAIYGHEACEETNDDVTHSWLLLDPEFPDENISPEYPPQENSNHWDNAICGLEETREQRDELVKDAYINDMLNQQTILDLVTSIPQKPVPMATTTSNTCAMPLMKASQIFSAGPPIIPYHITTMNREAKVLRYKEKKKARKYAKKVRYASRKAYAESRPRVKGRFASKFEIELEVNQMFSMEKYSCNMF</sequence>
<evidence type="ECO:0000313" key="12">
    <source>
        <dbReference type="Proteomes" id="UP001345219"/>
    </source>
</evidence>
<keyword evidence="3" id="KW-0479">Metal-binding</keyword>
<keyword evidence="4 7" id="KW-0863">Zinc-finger</keyword>
<evidence type="ECO:0000256" key="6">
    <source>
        <dbReference type="ARBA" id="ARBA00023242"/>
    </source>
</evidence>
<evidence type="ECO:0000256" key="8">
    <source>
        <dbReference type="PROSITE-ProRule" id="PRU00357"/>
    </source>
</evidence>
<dbReference type="CDD" id="cd19821">
    <property type="entry name" value="Bbox1_BBX-like"/>
    <property type="match status" value="2"/>
</dbReference>
<dbReference type="InterPro" id="IPR049808">
    <property type="entry name" value="CONSTANS-like_Bbox1"/>
</dbReference>
<accession>A0AAN7JNA0</accession>
<keyword evidence="12" id="KW-1185">Reference proteome</keyword>
<dbReference type="Pfam" id="PF00643">
    <property type="entry name" value="zf-B_box"/>
    <property type="match status" value="1"/>
</dbReference>
<gene>
    <name evidence="11" type="ORF">SAY87_003956</name>
</gene>
<dbReference type="InterPro" id="IPR045281">
    <property type="entry name" value="CONSTANS-like"/>
</dbReference>
<dbReference type="PANTHER" id="PTHR31319:SF45">
    <property type="entry name" value="ZINC FINGER PROTEIN HD1-LIKE"/>
    <property type="match status" value="1"/>
</dbReference>
<evidence type="ECO:0000256" key="3">
    <source>
        <dbReference type="ARBA" id="ARBA00022723"/>
    </source>
</evidence>
<proteinExistence type="inferred from homology"/>
<feature type="domain" description="CCT" evidence="10">
    <location>
        <begin position="245"/>
        <end position="287"/>
    </location>
</feature>
<feature type="domain" description="B box-type" evidence="9">
    <location>
        <begin position="52"/>
        <end position="99"/>
    </location>
</feature>
<keyword evidence="5" id="KW-0862">Zinc</keyword>
<dbReference type="PANTHER" id="PTHR31319">
    <property type="entry name" value="ZINC FINGER PROTEIN CONSTANS-LIKE 4"/>
    <property type="match status" value="1"/>
</dbReference>
<dbReference type="GO" id="GO:0009909">
    <property type="term" value="P:regulation of flower development"/>
    <property type="evidence" value="ECO:0007669"/>
    <property type="project" value="InterPro"/>
</dbReference>
<dbReference type="SMART" id="SM00336">
    <property type="entry name" value="BBOX"/>
    <property type="match status" value="2"/>
</dbReference>
<dbReference type="Proteomes" id="UP001345219">
    <property type="component" value="Chromosome 4"/>
</dbReference>
<reference evidence="11 12" key="1">
    <citation type="journal article" date="2023" name="Hortic Res">
        <title>Pangenome of water caltrop reveals structural variations and asymmetric subgenome divergence after allopolyploidization.</title>
        <authorList>
            <person name="Zhang X."/>
            <person name="Chen Y."/>
            <person name="Wang L."/>
            <person name="Yuan Y."/>
            <person name="Fang M."/>
            <person name="Shi L."/>
            <person name="Lu R."/>
            <person name="Comes H.P."/>
            <person name="Ma Y."/>
            <person name="Chen Y."/>
            <person name="Huang G."/>
            <person name="Zhou Y."/>
            <person name="Zheng Z."/>
            <person name="Qiu Y."/>
        </authorList>
    </citation>
    <scope>NUCLEOTIDE SEQUENCE [LARGE SCALE GENOMIC DNA]</scope>
    <source>
        <tissue evidence="11">Roots</tissue>
    </source>
</reference>
<dbReference type="GO" id="GO:2000028">
    <property type="term" value="P:regulation of photoperiodism, flowering"/>
    <property type="evidence" value="ECO:0007669"/>
    <property type="project" value="TreeGrafter"/>
</dbReference>
<evidence type="ECO:0000256" key="1">
    <source>
        <dbReference type="ARBA" id="ARBA00004123"/>
    </source>
</evidence>
<feature type="domain" description="B box-type" evidence="9">
    <location>
        <begin position="11"/>
        <end position="56"/>
    </location>
</feature>
<evidence type="ECO:0000259" key="9">
    <source>
        <dbReference type="PROSITE" id="PS50119"/>
    </source>
</evidence>
<evidence type="ECO:0000256" key="2">
    <source>
        <dbReference type="ARBA" id="ARBA00010024"/>
    </source>
</evidence>